<dbReference type="Proteomes" id="UP000273270">
    <property type="component" value="Chromosome"/>
</dbReference>
<reference evidence="3 4" key="1">
    <citation type="submission" date="2018-06" db="EMBL/GenBank/DDBJ databases">
        <authorList>
            <consortium name="Pathogen Informatics"/>
            <person name="Doyle S."/>
        </authorList>
    </citation>
    <scope>NUCLEOTIDE SEQUENCE [LARGE SCALE GENOMIC DNA]</scope>
    <source>
        <strain evidence="3 4">NCTC13533</strain>
    </source>
</reference>
<reference evidence="2" key="2">
    <citation type="submission" date="2018-11" db="EMBL/GenBank/DDBJ databases">
        <title>Proposal to divide the Flavobacteriaceae and reorganize its genera based on Amino Acid Identity values calculated from whole genome sequences.</title>
        <authorList>
            <person name="Nicholson A.C."/>
            <person name="Gulvik C.A."/>
            <person name="Whitney A.M."/>
            <person name="Humrighouse B.W."/>
            <person name="Bell M."/>
            <person name="Holmes B."/>
            <person name="Steigerwalt A."/>
            <person name="Villarma A."/>
            <person name="Sheth M."/>
            <person name="Batra D."/>
            <person name="Pryor J."/>
            <person name="Bernardet J.-F."/>
            <person name="Hugo C."/>
            <person name="Kampfer P."/>
            <person name="Newman J."/>
            <person name="Mcquiston J.R."/>
        </authorList>
    </citation>
    <scope>NUCLEOTIDE SEQUENCE [LARGE SCALE GENOMIC DNA]</scope>
    <source>
        <strain evidence="2">G0188</strain>
    </source>
</reference>
<keyword evidence="5" id="KW-1185">Reference proteome</keyword>
<evidence type="ECO:0000313" key="5">
    <source>
        <dbReference type="Proteomes" id="UP000273270"/>
    </source>
</evidence>
<feature type="transmembrane region" description="Helical" evidence="1">
    <location>
        <begin position="21"/>
        <end position="37"/>
    </location>
</feature>
<dbReference type="AlphaFoldDB" id="A0A376EF00"/>
<protein>
    <submittedName>
        <fullName evidence="3">Uncharacterized protein</fullName>
    </submittedName>
</protein>
<sequence length="64" mass="7857">MNFLRIFEQIFQKRMREFLNYLYFLGLRGVFLILLSVESRQSMLFIGVWKIFYLKLQILNQAFA</sequence>
<gene>
    <name evidence="2" type="ORF">EG346_02150</name>
    <name evidence="3" type="ORF">NCTC13533_04273</name>
</gene>
<dbReference type="EMBL" id="CP033920">
    <property type="protein sequence ID" value="AZA47071.1"/>
    <property type="molecule type" value="Genomic_DNA"/>
</dbReference>
<evidence type="ECO:0000313" key="3">
    <source>
        <dbReference type="EMBL" id="STD07676.1"/>
    </source>
</evidence>
<dbReference type="KEGG" id="ccau:EG346_02150"/>
<reference evidence="5" key="3">
    <citation type="submission" date="2018-11" db="EMBL/GenBank/DDBJ databases">
        <title>Proposal to divide the Flavobacteriaceae and reorganize its genera based on Amino Acid Identity values calculated from whole genome sequences.</title>
        <authorList>
            <person name="Nicholson A.C."/>
            <person name="Gulvik C.A."/>
            <person name="Whitney A.M."/>
            <person name="Humrighouse B.W."/>
            <person name="Bell M."/>
            <person name="Holmes B."/>
            <person name="Steigerwalt A.G."/>
            <person name="Villarma A."/>
            <person name="Sheth M."/>
            <person name="Batra D."/>
            <person name="Pryor J."/>
            <person name="Bernardet J.-F."/>
            <person name="Hugo C."/>
            <person name="Kampfer P."/>
            <person name="Newman J."/>
            <person name="McQuiston J.R."/>
        </authorList>
    </citation>
    <scope>NUCLEOTIDE SEQUENCE [LARGE SCALE GENOMIC DNA]</scope>
    <source>
        <strain evidence="5">G0188</strain>
    </source>
</reference>
<accession>A0A376EF00</accession>
<name>A0A376EF00_CHRCU</name>
<evidence type="ECO:0000256" key="1">
    <source>
        <dbReference type="SAM" id="Phobius"/>
    </source>
</evidence>
<keyword evidence="1" id="KW-0472">Membrane</keyword>
<dbReference type="EMBL" id="UFVQ01000003">
    <property type="protein sequence ID" value="STD07676.1"/>
    <property type="molecule type" value="Genomic_DNA"/>
</dbReference>
<evidence type="ECO:0000313" key="4">
    <source>
        <dbReference type="Proteomes" id="UP000255224"/>
    </source>
</evidence>
<keyword evidence="1" id="KW-0812">Transmembrane</keyword>
<evidence type="ECO:0000313" key="2">
    <source>
        <dbReference type="EMBL" id="AZA47071.1"/>
    </source>
</evidence>
<accession>A0A3G6NE67</accession>
<organism evidence="3 4">
    <name type="scientific">Chryseobacterium carnipullorum</name>
    <dbReference type="NCBI Taxonomy" id="1124835"/>
    <lineage>
        <taxon>Bacteria</taxon>
        <taxon>Pseudomonadati</taxon>
        <taxon>Bacteroidota</taxon>
        <taxon>Flavobacteriia</taxon>
        <taxon>Flavobacteriales</taxon>
        <taxon>Weeksellaceae</taxon>
        <taxon>Chryseobacterium group</taxon>
        <taxon>Chryseobacterium</taxon>
    </lineage>
</organism>
<keyword evidence="1" id="KW-1133">Transmembrane helix</keyword>
<proteinExistence type="predicted"/>
<dbReference type="Proteomes" id="UP000255224">
    <property type="component" value="Unassembled WGS sequence"/>
</dbReference>